<proteinExistence type="predicted"/>
<dbReference type="EMBL" id="FNGV01000012">
    <property type="protein sequence ID" value="SDM64748.1"/>
    <property type="molecule type" value="Genomic_DNA"/>
</dbReference>
<reference evidence="3 4" key="1">
    <citation type="submission" date="2016-10" db="EMBL/GenBank/DDBJ databases">
        <authorList>
            <person name="de Groot N.N."/>
        </authorList>
    </citation>
    <scope>NUCLEOTIDE SEQUENCE [LARGE SCALE GENOMIC DNA]</scope>
    <source>
        <strain evidence="3 4">DSM 19886</strain>
    </source>
</reference>
<dbReference type="STRING" id="192904.SAMN04488514_11224"/>
<dbReference type="Proteomes" id="UP000199440">
    <property type="component" value="Unassembled WGS sequence"/>
</dbReference>
<feature type="chain" id="PRO_5011724680" description="LTXXQ motif family protein" evidence="2">
    <location>
        <begin position="19"/>
        <end position="146"/>
    </location>
</feature>
<feature type="compositionally biased region" description="Basic and acidic residues" evidence="1">
    <location>
        <begin position="74"/>
        <end position="103"/>
    </location>
</feature>
<feature type="region of interest" description="Disordered" evidence="1">
    <location>
        <begin position="122"/>
        <end position="146"/>
    </location>
</feature>
<gene>
    <name evidence="3" type="ORF">SAMN04488514_11224</name>
</gene>
<dbReference type="RefSeq" id="WP_089893267.1">
    <property type="nucleotide sequence ID" value="NZ_FNGV01000012.1"/>
</dbReference>
<evidence type="ECO:0000313" key="4">
    <source>
        <dbReference type="Proteomes" id="UP000199440"/>
    </source>
</evidence>
<organism evidence="3 4">
    <name type="scientific">Kriegella aquimaris</name>
    <dbReference type="NCBI Taxonomy" id="192904"/>
    <lineage>
        <taxon>Bacteria</taxon>
        <taxon>Pseudomonadati</taxon>
        <taxon>Bacteroidota</taxon>
        <taxon>Flavobacteriia</taxon>
        <taxon>Flavobacteriales</taxon>
        <taxon>Flavobacteriaceae</taxon>
        <taxon>Kriegella</taxon>
    </lineage>
</organism>
<evidence type="ECO:0000256" key="2">
    <source>
        <dbReference type="SAM" id="SignalP"/>
    </source>
</evidence>
<feature type="compositionally biased region" description="Basic residues" evidence="1">
    <location>
        <begin position="126"/>
        <end position="136"/>
    </location>
</feature>
<evidence type="ECO:0000256" key="1">
    <source>
        <dbReference type="SAM" id="MobiDB-lite"/>
    </source>
</evidence>
<dbReference type="AlphaFoldDB" id="A0A1G9UXV9"/>
<feature type="signal peptide" evidence="2">
    <location>
        <begin position="1"/>
        <end position="18"/>
    </location>
</feature>
<name>A0A1G9UXV9_9FLAO</name>
<accession>A0A1G9UXV9</accession>
<protein>
    <recommendedName>
        <fullName evidence="5">LTXXQ motif family protein</fullName>
    </recommendedName>
</protein>
<dbReference type="OrthoDB" id="956918at2"/>
<feature type="region of interest" description="Disordered" evidence="1">
    <location>
        <begin position="74"/>
        <end position="104"/>
    </location>
</feature>
<keyword evidence="2" id="KW-0732">Signal</keyword>
<evidence type="ECO:0000313" key="3">
    <source>
        <dbReference type="EMBL" id="SDM64748.1"/>
    </source>
</evidence>
<feature type="compositionally biased region" description="Basic and acidic residues" evidence="1">
    <location>
        <begin position="137"/>
        <end position="146"/>
    </location>
</feature>
<sequence length="146" mass="16767">MKNVALVVLLLVGMTAMAQKGKGNHRGAMKDLTPEQVATLQTKQMTLALDLSQAQQSKIQAVNLENAELRKTKMEERKAAKKEGDAKRPTSEERYAMKSEMLDHQIAQKAEMKKILSEDQFEKWTKMKHSKRNHHRGDKDRQRARK</sequence>
<keyword evidence="4" id="KW-1185">Reference proteome</keyword>
<evidence type="ECO:0008006" key="5">
    <source>
        <dbReference type="Google" id="ProtNLM"/>
    </source>
</evidence>